<evidence type="ECO:0000256" key="1">
    <source>
        <dbReference type="SAM" id="Phobius"/>
    </source>
</evidence>
<reference evidence="2" key="1">
    <citation type="submission" date="2022-09" db="EMBL/GenBank/DDBJ databases">
        <title>Actin cytoskeleton and complex cell architecture in an #Asgard archaeon.</title>
        <authorList>
            <person name="Ponce Toledo R.I."/>
            <person name="Schleper C."/>
            <person name="Rodrigues Oliveira T."/>
            <person name="Wollweber F."/>
            <person name="Xu J."/>
            <person name="Rittmann S."/>
            <person name="Klingl A."/>
            <person name="Pilhofer M."/>
        </authorList>
    </citation>
    <scope>NUCLEOTIDE SEQUENCE</scope>
    <source>
        <strain evidence="2">B-35</strain>
    </source>
</reference>
<gene>
    <name evidence="2" type="ORF">NEF87_000422</name>
</gene>
<feature type="transmembrane region" description="Helical" evidence="1">
    <location>
        <begin position="15"/>
        <end position="36"/>
    </location>
</feature>
<name>A0ABY6HP14_9ARCH</name>
<proteinExistence type="predicted"/>
<keyword evidence="1" id="KW-0472">Membrane</keyword>
<dbReference type="Proteomes" id="UP001208689">
    <property type="component" value="Chromosome"/>
</dbReference>
<keyword evidence="1" id="KW-1133">Transmembrane helix</keyword>
<feature type="transmembrane region" description="Helical" evidence="1">
    <location>
        <begin position="104"/>
        <end position="137"/>
    </location>
</feature>
<dbReference type="EMBL" id="CP104013">
    <property type="protein sequence ID" value="UYP44137.1"/>
    <property type="molecule type" value="Genomic_DNA"/>
</dbReference>
<keyword evidence="3" id="KW-1185">Reference proteome</keyword>
<accession>A0ABY6HP14</accession>
<evidence type="ECO:0000313" key="2">
    <source>
        <dbReference type="EMBL" id="UYP44137.1"/>
    </source>
</evidence>
<feature type="transmembrane region" description="Helical" evidence="1">
    <location>
        <begin position="48"/>
        <end position="69"/>
    </location>
</feature>
<organism evidence="2 3">
    <name type="scientific">Candidatus Lokiarchaeum ossiferum</name>
    <dbReference type="NCBI Taxonomy" id="2951803"/>
    <lineage>
        <taxon>Archaea</taxon>
        <taxon>Promethearchaeati</taxon>
        <taxon>Promethearchaeota</taxon>
        <taxon>Promethearchaeia</taxon>
        <taxon>Promethearchaeales</taxon>
        <taxon>Promethearchaeaceae</taxon>
        <taxon>Candidatus Lokiarchaeum</taxon>
    </lineage>
</organism>
<evidence type="ECO:0000313" key="3">
    <source>
        <dbReference type="Proteomes" id="UP001208689"/>
    </source>
</evidence>
<protein>
    <recommendedName>
        <fullName evidence="4">DUF4064 domain-containing protein</fullName>
    </recommendedName>
</protein>
<sequence>MAQIDFQQIITDLGGIGMVLIMLLIVVVVMTLALKIGINAVKGEQTGLGEVFITGILMITLFILITFATGFFQPSLSFLGSIISLIIGLFILKSRHNTTFLGAFGALIIFIVVLAIISFLFSYFISGALLTFWNIFYPGP</sequence>
<feature type="transmembrane region" description="Helical" evidence="1">
    <location>
        <begin position="75"/>
        <end position="92"/>
    </location>
</feature>
<evidence type="ECO:0008006" key="4">
    <source>
        <dbReference type="Google" id="ProtNLM"/>
    </source>
</evidence>
<keyword evidence="1" id="KW-0812">Transmembrane</keyword>